<protein>
    <submittedName>
        <fullName evidence="1">Uncharacterized protein</fullName>
    </submittedName>
</protein>
<sequence>MLLLCVIDFINGDSSSFKETSLFWIWKLVKTIGGMYSLMPRLSGLNATKPLTPPKYIFPL</sequence>
<name>A0A645CAA2_9ZZZZ</name>
<accession>A0A645CAA2</accession>
<organism evidence="1">
    <name type="scientific">bioreactor metagenome</name>
    <dbReference type="NCBI Taxonomy" id="1076179"/>
    <lineage>
        <taxon>unclassified sequences</taxon>
        <taxon>metagenomes</taxon>
        <taxon>ecological metagenomes</taxon>
    </lineage>
</organism>
<evidence type="ECO:0000313" key="1">
    <source>
        <dbReference type="EMBL" id="MPM73856.1"/>
    </source>
</evidence>
<dbReference type="EMBL" id="VSSQ01025611">
    <property type="protein sequence ID" value="MPM73856.1"/>
    <property type="molecule type" value="Genomic_DNA"/>
</dbReference>
<proteinExistence type="predicted"/>
<comment type="caution">
    <text evidence="1">The sequence shown here is derived from an EMBL/GenBank/DDBJ whole genome shotgun (WGS) entry which is preliminary data.</text>
</comment>
<dbReference type="AlphaFoldDB" id="A0A645CAA2"/>
<gene>
    <name evidence="1" type="ORF">SDC9_120841</name>
</gene>
<reference evidence="1" key="1">
    <citation type="submission" date="2019-08" db="EMBL/GenBank/DDBJ databases">
        <authorList>
            <person name="Kucharzyk K."/>
            <person name="Murdoch R.W."/>
            <person name="Higgins S."/>
            <person name="Loffler F."/>
        </authorList>
    </citation>
    <scope>NUCLEOTIDE SEQUENCE</scope>
</reference>